<evidence type="ECO:0000313" key="2">
    <source>
        <dbReference type="EMBL" id="MBM7086002.1"/>
    </source>
</evidence>
<keyword evidence="1" id="KW-1133">Transmembrane helix</keyword>
<evidence type="ECO:0008006" key="4">
    <source>
        <dbReference type="Google" id="ProtNLM"/>
    </source>
</evidence>
<evidence type="ECO:0000313" key="3">
    <source>
        <dbReference type="Proteomes" id="UP000809587"/>
    </source>
</evidence>
<proteinExistence type="predicted"/>
<feature type="transmembrane region" description="Helical" evidence="1">
    <location>
        <begin position="40"/>
        <end position="60"/>
    </location>
</feature>
<organism evidence="2 3">
    <name type="scientific">Micromonospora humidisoli</name>
    <dbReference type="NCBI Taxonomy" id="2807622"/>
    <lineage>
        <taxon>Bacteria</taxon>
        <taxon>Bacillati</taxon>
        <taxon>Actinomycetota</taxon>
        <taxon>Actinomycetes</taxon>
        <taxon>Micromonosporales</taxon>
        <taxon>Micromonosporaceae</taxon>
        <taxon>Micromonospora</taxon>
    </lineage>
</organism>
<reference evidence="2 3" key="1">
    <citation type="submission" date="2021-02" db="EMBL/GenBank/DDBJ databases">
        <authorList>
            <person name="Lee D.-H."/>
        </authorList>
    </citation>
    <scope>NUCLEOTIDE SEQUENCE [LARGE SCALE GENOMIC DNA]</scope>
    <source>
        <strain evidence="2 3">MMS20-R2-29</strain>
    </source>
</reference>
<feature type="transmembrane region" description="Helical" evidence="1">
    <location>
        <begin position="210"/>
        <end position="226"/>
    </location>
</feature>
<feature type="transmembrane region" description="Helical" evidence="1">
    <location>
        <begin position="72"/>
        <end position="94"/>
    </location>
</feature>
<feature type="transmembrane region" description="Helical" evidence="1">
    <location>
        <begin position="340"/>
        <end position="363"/>
    </location>
</feature>
<keyword evidence="3" id="KW-1185">Reference proteome</keyword>
<sequence>MVWSRAVTDPGPRIDVIDTRAVRPTRDARSRRQQELVGRLLRCYPVSFLVLAPYALLILPMAVVYDNPQTDFIVLLVGLALLGSVSVETLGLLFGRPDPQWRQGMRQATARYPYIYPVARLVTSTSIAADLLGAYLGRGSIVAQISGELSDAPMVALTKLFSGWGALGFALLVASHLGGRLTRGKLYGWLAALVTTQAVVTMLTALTAPLIAFLFFVVAAGVVCGVFRLRYLLLGTVVMVLLWPSIFDYRNEIRQDQGIEVSDAVTAADRIRLDRQLTLVAGIDVPVDLGQPGLVDHLRYGLVPRIVDPDRPALSTGQQINQFLGGGPTSASNFLLLGNIWFFDGPVGVLGVHAFWAGFVALLLRWRARPGPARLSLFCLVCSDVLLWSGTYPESTIAFLQHVVSAMTVFFLLWLTRRIPLGSGGRPALLPAGGRVRSGALRGRGRRGAHRARDA</sequence>
<feature type="transmembrane region" description="Helical" evidence="1">
    <location>
        <begin position="114"/>
        <end position="136"/>
    </location>
</feature>
<comment type="caution">
    <text evidence="2">The sequence shown here is derived from an EMBL/GenBank/DDBJ whole genome shotgun (WGS) entry which is preliminary data.</text>
</comment>
<protein>
    <recommendedName>
        <fullName evidence="4">Oligosaccharide repeat unit polymerase</fullName>
    </recommendedName>
</protein>
<accession>A0ABS2JHK7</accession>
<evidence type="ECO:0000256" key="1">
    <source>
        <dbReference type="SAM" id="Phobius"/>
    </source>
</evidence>
<feature type="transmembrane region" description="Helical" evidence="1">
    <location>
        <begin position="156"/>
        <end position="174"/>
    </location>
</feature>
<feature type="transmembrane region" description="Helical" evidence="1">
    <location>
        <begin position="398"/>
        <end position="416"/>
    </location>
</feature>
<keyword evidence="1" id="KW-0472">Membrane</keyword>
<gene>
    <name evidence="2" type="ORF">JQN84_26085</name>
</gene>
<feature type="transmembrane region" description="Helical" evidence="1">
    <location>
        <begin position="375"/>
        <end position="392"/>
    </location>
</feature>
<dbReference type="Proteomes" id="UP000809587">
    <property type="component" value="Unassembled WGS sequence"/>
</dbReference>
<feature type="transmembrane region" description="Helical" evidence="1">
    <location>
        <begin position="186"/>
        <end position="204"/>
    </location>
</feature>
<name>A0ABS2JHK7_9ACTN</name>
<dbReference type="RefSeq" id="WP_204961212.1">
    <property type="nucleotide sequence ID" value="NZ_JAFEUO010000008.1"/>
</dbReference>
<keyword evidence="1" id="KW-0812">Transmembrane</keyword>
<dbReference type="EMBL" id="JAFEUO010000008">
    <property type="protein sequence ID" value="MBM7086002.1"/>
    <property type="molecule type" value="Genomic_DNA"/>
</dbReference>
<feature type="transmembrane region" description="Helical" evidence="1">
    <location>
        <begin position="231"/>
        <end position="247"/>
    </location>
</feature>